<dbReference type="RefSeq" id="WP_189010314.1">
    <property type="nucleotide sequence ID" value="NZ_BMHE01000006.1"/>
</dbReference>
<dbReference type="PANTHER" id="PTHR43767">
    <property type="entry name" value="LONG-CHAIN-FATTY-ACID--COA LIGASE"/>
    <property type="match status" value="1"/>
</dbReference>
<dbReference type="InterPro" id="IPR045851">
    <property type="entry name" value="AMP-bd_C_sf"/>
</dbReference>
<dbReference type="Pfam" id="PF00501">
    <property type="entry name" value="AMP-binding"/>
    <property type="match status" value="1"/>
</dbReference>
<reference evidence="4" key="1">
    <citation type="journal article" date="2019" name="Int. J. Syst. Evol. Microbiol.">
        <title>The Global Catalogue of Microorganisms (GCM) 10K type strain sequencing project: providing services to taxonomists for standard genome sequencing and annotation.</title>
        <authorList>
            <consortium name="The Broad Institute Genomics Platform"/>
            <consortium name="The Broad Institute Genome Sequencing Center for Infectious Disease"/>
            <person name="Wu L."/>
            <person name="Ma J."/>
        </authorList>
    </citation>
    <scope>NUCLEOTIDE SEQUENCE [LARGE SCALE GENOMIC DNA]</scope>
    <source>
        <strain evidence="4">CGMCC 1.15043</strain>
    </source>
</reference>
<accession>A0ABQ2BSE5</accession>
<dbReference type="InterPro" id="IPR050237">
    <property type="entry name" value="ATP-dep_AMP-bd_enzyme"/>
</dbReference>
<dbReference type="CDD" id="cd04433">
    <property type="entry name" value="AFD_class_I"/>
    <property type="match status" value="1"/>
</dbReference>
<proteinExistence type="predicted"/>
<dbReference type="InterPro" id="IPR020845">
    <property type="entry name" value="AMP-binding_CS"/>
</dbReference>
<evidence type="ECO:0000259" key="2">
    <source>
        <dbReference type="Pfam" id="PF13193"/>
    </source>
</evidence>
<protein>
    <submittedName>
        <fullName evidence="3">Long-chain-fatty-acid--CoA ligase</fullName>
    </submittedName>
</protein>
<dbReference type="SUPFAM" id="SSF56801">
    <property type="entry name" value="Acetyl-CoA synthetase-like"/>
    <property type="match status" value="1"/>
</dbReference>
<dbReference type="GO" id="GO:0016874">
    <property type="term" value="F:ligase activity"/>
    <property type="evidence" value="ECO:0007669"/>
    <property type="project" value="UniProtKB-KW"/>
</dbReference>
<organism evidence="3 4">
    <name type="scientific">Paenibacillus marchantiophytorum</name>
    <dbReference type="NCBI Taxonomy" id="1619310"/>
    <lineage>
        <taxon>Bacteria</taxon>
        <taxon>Bacillati</taxon>
        <taxon>Bacillota</taxon>
        <taxon>Bacilli</taxon>
        <taxon>Bacillales</taxon>
        <taxon>Paenibacillaceae</taxon>
        <taxon>Paenibacillus</taxon>
    </lineage>
</organism>
<dbReference type="Proteomes" id="UP000615455">
    <property type="component" value="Unassembled WGS sequence"/>
</dbReference>
<dbReference type="InterPro" id="IPR025110">
    <property type="entry name" value="AMP-bd_C"/>
</dbReference>
<evidence type="ECO:0000259" key="1">
    <source>
        <dbReference type="Pfam" id="PF00501"/>
    </source>
</evidence>
<sequence length="493" mass="55552">MSLWSALKCAMRVNGNGPALTRQDGSTMRYAEILECVELKALKIGRFIPAGSKVAVMDDHPFFEALYVLAFIKLQLTIIPMTLKYGEQRCSQIIKHTEPDFLYTSQASILTELLIEACKSAGTTIIDDQGVCLSAERRSREMSWSGLMPDLPPSFIMYTSGSTGLPKGAVLTYENVWANIQDIQSYFDLKSDDHLLIHRSLSHASVMTGEFLYGIIAGARLTFYHEAFVPRRMLYFMENNGITVFCSTPTILYQLALDKSDHSLPLLRQVALMGEYLHKKVTLKISEKFPHVHFYMLYGQTEAAPRISYLPSCHFTAKEGCIGIPLPSIAIRIIDEEGNEMKHGQSGELLVRGPNIFLGYWAQPELTAVKLQGGWLHTGDMVYEGEDGYLYISGRKDDMIIRAGMNIYPKEIEEVLLEDTRIREVVVSGITDPKYGQKIQIMLVPDIECMITIADVLQICQRKLASYQYPDAIHIVKEIPRNAVGKIIRKQFV</sequence>
<dbReference type="InterPro" id="IPR042099">
    <property type="entry name" value="ANL_N_sf"/>
</dbReference>
<comment type="caution">
    <text evidence="3">The sequence shown here is derived from an EMBL/GenBank/DDBJ whole genome shotgun (WGS) entry which is preliminary data.</text>
</comment>
<evidence type="ECO:0000313" key="3">
    <source>
        <dbReference type="EMBL" id="GGI46477.1"/>
    </source>
</evidence>
<feature type="domain" description="AMP-binding enzyme C-terminal" evidence="2">
    <location>
        <begin position="411"/>
        <end position="486"/>
    </location>
</feature>
<dbReference type="Gene3D" id="3.30.300.30">
    <property type="match status" value="1"/>
</dbReference>
<gene>
    <name evidence="3" type="ORF">GCM10008018_17290</name>
</gene>
<dbReference type="InterPro" id="IPR000873">
    <property type="entry name" value="AMP-dep_synth/lig_dom"/>
</dbReference>
<dbReference type="EMBL" id="BMHE01000006">
    <property type="protein sequence ID" value="GGI46477.1"/>
    <property type="molecule type" value="Genomic_DNA"/>
</dbReference>
<keyword evidence="3" id="KW-0436">Ligase</keyword>
<feature type="domain" description="AMP-dependent synthetase/ligase" evidence="1">
    <location>
        <begin position="15"/>
        <end position="361"/>
    </location>
</feature>
<dbReference type="Pfam" id="PF13193">
    <property type="entry name" value="AMP-binding_C"/>
    <property type="match status" value="1"/>
</dbReference>
<name>A0ABQ2BSE5_9BACL</name>
<keyword evidence="4" id="KW-1185">Reference proteome</keyword>
<evidence type="ECO:0000313" key="4">
    <source>
        <dbReference type="Proteomes" id="UP000615455"/>
    </source>
</evidence>
<dbReference type="Gene3D" id="3.40.50.12780">
    <property type="entry name" value="N-terminal domain of ligase-like"/>
    <property type="match status" value="1"/>
</dbReference>
<dbReference type="PROSITE" id="PS00455">
    <property type="entry name" value="AMP_BINDING"/>
    <property type="match status" value="1"/>
</dbReference>
<dbReference type="PANTHER" id="PTHR43767:SF1">
    <property type="entry name" value="NONRIBOSOMAL PEPTIDE SYNTHASE PES1 (EUROFUNG)-RELATED"/>
    <property type="match status" value="1"/>
</dbReference>